<name>A0A966DR91_9SPHI</name>
<organism evidence="1 2">
    <name type="scientific">Mucilaginibacter agri</name>
    <dbReference type="NCBI Taxonomy" id="2695265"/>
    <lineage>
        <taxon>Bacteria</taxon>
        <taxon>Pseudomonadati</taxon>
        <taxon>Bacteroidota</taxon>
        <taxon>Sphingobacteriia</taxon>
        <taxon>Sphingobacteriales</taxon>
        <taxon>Sphingobacteriaceae</taxon>
        <taxon>Mucilaginibacter</taxon>
    </lineage>
</organism>
<dbReference type="EMBL" id="WWEO01000036">
    <property type="protein sequence ID" value="NCD68245.1"/>
    <property type="molecule type" value="Genomic_DNA"/>
</dbReference>
<sequence length="153" mass="18012">MRFHNLLFYLIICLLSSYCKPNAGNDYKIRVDFRFGKKFVSIKINEDGKAYAVKGSSNNYTDAFKVIDSKMSQQFTLDSVKQFYKAVRELGEKDNLIRGNITDGMRTEIYYEGKKVYDAYSSNRFFWDLFRPIMDEIPRGYSPFRPADNVFDY</sequence>
<evidence type="ECO:0000313" key="2">
    <source>
        <dbReference type="Proteomes" id="UP000638732"/>
    </source>
</evidence>
<gene>
    <name evidence="1" type="ORF">GSY63_02610</name>
</gene>
<dbReference type="Proteomes" id="UP000638732">
    <property type="component" value="Unassembled WGS sequence"/>
</dbReference>
<reference evidence="1" key="1">
    <citation type="submission" date="2020-01" db="EMBL/GenBank/DDBJ databases">
        <authorList>
            <person name="Seo Y.L."/>
        </authorList>
    </citation>
    <scope>NUCLEOTIDE SEQUENCE</scope>
    <source>
        <strain evidence="1">R11</strain>
    </source>
</reference>
<evidence type="ECO:0000313" key="1">
    <source>
        <dbReference type="EMBL" id="NCD68245.1"/>
    </source>
</evidence>
<proteinExistence type="predicted"/>
<keyword evidence="2" id="KW-1185">Reference proteome</keyword>
<accession>A0A966DR91</accession>
<dbReference type="RefSeq" id="WP_166584266.1">
    <property type="nucleotide sequence ID" value="NZ_WWEO01000036.1"/>
</dbReference>
<reference evidence="1" key="2">
    <citation type="submission" date="2020-10" db="EMBL/GenBank/DDBJ databases">
        <title>Mucilaginibacter sp. nov., isolated from soil.</title>
        <authorList>
            <person name="Jeon C.O."/>
        </authorList>
    </citation>
    <scope>NUCLEOTIDE SEQUENCE</scope>
    <source>
        <strain evidence="1">R11</strain>
    </source>
</reference>
<dbReference type="AlphaFoldDB" id="A0A966DR91"/>
<protein>
    <submittedName>
        <fullName evidence="1">Uncharacterized protein</fullName>
    </submittedName>
</protein>
<comment type="caution">
    <text evidence="1">The sequence shown here is derived from an EMBL/GenBank/DDBJ whole genome shotgun (WGS) entry which is preliminary data.</text>
</comment>